<reference evidence="2" key="1">
    <citation type="submission" date="2020-11" db="EMBL/GenBank/DDBJ databases">
        <authorList>
            <person name="Tran Van P."/>
        </authorList>
    </citation>
    <scope>NUCLEOTIDE SEQUENCE</scope>
</reference>
<feature type="compositionally biased region" description="Basic and acidic residues" evidence="1">
    <location>
        <begin position="87"/>
        <end position="99"/>
    </location>
</feature>
<proteinExistence type="predicted"/>
<feature type="region of interest" description="Disordered" evidence="1">
    <location>
        <begin position="77"/>
        <end position="99"/>
    </location>
</feature>
<protein>
    <submittedName>
        <fullName evidence="2">Uncharacterized protein</fullName>
    </submittedName>
</protein>
<dbReference type="AlphaFoldDB" id="A0A7R8Z6Y2"/>
<sequence length="476" mass="54053">MQVTKHSQLPVEQYRIPSIKRVARGPSNWYNGTAEGNWPKIHPLTRRKGQIPAAQHVRRVDRTVQCCNNEHIQIEGHSGQLSKIKVRREPRNPGLEEKKPPYLRQKAESIHEIHRTLGLKPPDRRIGNQHGHQPSQTNKMRVMVVQVHRSPYQVYEICHFDEGTPRRTLDQLPYCKPRAVEVHDRRSVDSRHDMRVEGDMREDRTRVLAATHPLSWLGQLRLTEARAKSEPQTPKENTVANLTWQTSAPGMFQLSLAITGTSAFGPERCSLPFLWASRDQLSVTVLELSGRSQDHDLSGIVEPPPSTPDTHESCLISPKSVSDTIPADNSDTSGVGELPVTVSALMCLIEKDMTKRAFRAVPSRIRQSFRTNGLDPRTLPKERSNWEERYITKEHRRAGKASSQGHVYNFLERPTGWKCLVYHVGVVATRHWAISPVDQDELRALSAAARECVASRPTLSYRLVVAEGREDKEGRY</sequence>
<organism evidence="2">
    <name type="scientific">Timema douglasi</name>
    <name type="common">Walking stick</name>
    <dbReference type="NCBI Taxonomy" id="61478"/>
    <lineage>
        <taxon>Eukaryota</taxon>
        <taxon>Metazoa</taxon>
        <taxon>Ecdysozoa</taxon>
        <taxon>Arthropoda</taxon>
        <taxon>Hexapoda</taxon>
        <taxon>Insecta</taxon>
        <taxon>Pterygota</taxon>
        <taxon>Neoptera</taxon>
        <taxon>Polyneoptera</taxon>
        <taxon>Phasmatodea</taxon>
        <taxon>Timematodea</taxon>
        <taxon>Timematoidea</taxon>
        <taxon>Timematidae</taxon>
        <taxon>Timema</taxon>
    </lineage>
</organism>
<dbReference type="EMBL" id="OA564400">
    <property type="protein sequence ID" value="CAD7194177.1"/>
    <property type="molecule type" value="Genomic_DNA"/>
</dbReference>
<accession>A0A7R8Z6Y2</accession>
<evidence type="ECO:0000313" key="2">
    <source>
        <dbReference type="EMBL" id="CAD7194177.1"/>
    </source>
</evidence>
<gene>
    <name evidence="2" type="ORF">TDIB3V08_LOCUS607</name>
</gene>
<evidence type="ECO:0000256" key="1">
    <source>
        <dbReference type="SAM" id="MobiDB-lite"/>
    </source>
</evidence>
<name>A0A7R8Z6Y2_TIMDO</name>